<dbReference type="Pfam" id="PF01385">
    <property type="entry name" value="OrfB_IS605"/>
    <property type="match status" value="1"/>
</dbReference>
<sequence>MRTWAMDFIPAKNKTEAAVCQYFKTNTTDFKCMYNTANFYIRNTMTGLKKSPEERTHLETEVLHYVFTGIQKANEDIGPKQMARILRDRRSAKAGGMQCAVRAYKLTLQEPFRYPTREKWFLSYGVLDAIFKFTDNPVYKRMNSQVNQNAIRKVVSAWTGYFELQKKYREDPLHNDKPKIPGYLKNTESTAWFSSQTAKLQEENGKYWLRFVNLKERVCIGSTSLYEGMKYVKTEIKPVYGYYRILVTFDDRVKEKEPPESPKRILGLDPGMGNFLAVANNFGGVPFVIRGGAIKSANQRFNKKRAALISSLTKGKDSTKSVKNSEQLRTLSRKRENFLRDYFYKCAWYICRYAQAAGVEVIVMGHNKGQKQEISLLDSTNQNFVSIPFTKFITALTSVAAKCGIAVVLTEESYTSQSSLLDMDEISFYSKGNTGGYTFSGRRVKRGLYRSGDGILINADINGAGNIIRKEYPDAFAGLKDLSYLYTTTMSIGYKDLYKEAKAPKKRPCRFHKEGRSSRVRYRERKELRTYYRKFWGDAKYIWKPEEKTGQEGSEDKAV</sequence>
<accession>A0A6L8T9L2</accession>
<evidence type="ECO:0000259" key="5">
    <source>
        <dbReference type="Pfam" id="PF01385"/>
    </source>
</evidence>
<comment type="caution">
    <text evidence="6">The sequence shown here is derived from an EMBL/GenBank/DDBJ whole genome shotgun (WGS) entry which is preliminary data.</text>
</comment>
<keyword evidence="4" id="KW-0233">DNA recombination</keyword>
<reference evidence="6 7" key="1">
    <citation type="journal article" date="2019" name="Nat. Med.">
        <title>A library of human gut bacterial isolates paired with longitudinal multiomics data enables mechanistic microbiome research.</title>
        <authorList>
            <person name="Poyet M."/>
            <person name="Groussin M."/>
            <person name="Gibbons S.M."/>
            <person name="Avila-Pacheco J."/>
            <person name="Jiang X."/>
            <person name="Kearney S.M."/>
            <person name="Perrotta A.R."/>
            <person name="Berdy B."/>
            <person name="Zhao S."/>
            <person name="Lieberman T.D."/>
            <person name="Swanson P.K."/>
            <person name="Smith M."/>
            <person name="Roesemann S."/>
            <person name="Alexander J.E."/>
            <person name="Rich S.A."/>
            <person name="Livny J."/>
            <person name="Vlamakis H."/>
            <person name="Clish C."/>
            <person name="Bullock K."/>
            <person name="Deik A."/>
            <person name="Scott J."/>
            <person name="Pierce K.A."/>
            <person name="Xavier R.J."/>
            <person name="Alm E.J."/>
        </authorList>
    </citation>
    <scope>NUCLEOTIDE SEQUENCE [LARGE SCALE GENOMIC DNA]</scope>
    <source>
        <strain evidence="6 7">BIOML-A1</strain>
    </source>
</reference>
<dbReference type="RefSeq" id="WP_161234283.1">
    <property type="nucleotide sequence ID" value="NZ_JANGDT010000009.1"/>
</dbReference>
<evidence type="ECO:0000313" key="6">
    <source>
        <dbReference type="EMBL" id="MZL35101.1"/>
    </source>
</evidence>
<proteinExistence type="inferred from homology"/>
<feature type="domain" description="Probable transposase IS891/IS1136/IS1341" evidence="5">
    <location>
        <begin position="253"/>
        <end position="368"/>
    </location>
</feature>
<evidence type="ECO:0000256" key="2">
    <source>
        <dbReference type="ARBA" id="ARBA00022578"/>
    </source>
</evidence>
<dbReference type="GO" id="GO:0032196">
    <property type="term" value="P:transposition"/>
    <property type="evidence" value="ECO:0007669"/>
    <property type="project" value="UniProtKB-KW"/>
</dbReference>
<dbReference type="InterPro" id="IPR010095">
    <property type="entry name" value="Cas12f1-like_TNB"/>
</dbReference>
<dbReference type="EMBL" id="WWVQ01000070">
    <property type="protein sequence ID" value="MZL35101.1"/>
    <property type="molecule type" value="Genomic_DNA"/>
</dbReference>
<evidence type="ECO:0000256" key="1">
    <source>
        <dbReference type="ARBA" id="ARBA00008761"/>
    </source>
</evidence>
<gene>
    <name evidence="6" type="primary">tnpB</name>
    <name evidence="6" type="ORF">GT728_18430</name>
</gene>
<dbReference type="Proteomes" id="UP000477285">
    <property type="component" value="Unassembled WGS sequence"/>
</dbReference>
<dbReference type="AlphaFoldDB" id="A0A6L8T9L2"/>
<name>A0A6L8T9L2_9FIRM</name>
<comment type="similarity">
    <text evidence="1">In the C-terminal section; belongs to the transposase 35 family.</text>
</comment>
<organism evidence="6 7">
    <name type="scientific">Blautia wexlerae</name>
    <dbReference type="NCBI Taxonomy" id="418240"/>
    <lineage>
        <taxon>Bacteria</taxon>
        <taxon>Bacillati</taxon>
        <taxon>Bacillota</taxon>
        <taxon>Clostridia</taxon>
        <taxon>Lachnospirales</taxon>
        <taxon>Lachnospiraceae</taxon>
        <taxon>Blautia</taxon>
    </lineage>
</organism>
<evidence type="ECO:0000256" key="4">
    <source>
        <dbReference type="ARBA" id="ARBA00023172"/>
    </source>
</evidence>
<keyword evidence="2" id="KW-0815">Transposition</keyword>
<dbReference type="GO" id="GO:0006310">
    <property type="term" value="P:DNA recombination"/>
    <property type="evidence" value="ECO:0007669"/>
    <property type="project" value="UniProtKB-KW"/>
</dbReference>
<evidence type="ECO:0000256" key="3">
    <source>
        <dbReference type="ARBA" id="ARBA00023125"/>
    </source>
</evidence>
<dbReference type="InterPro" id="IPR001959">
    <property type="entry name" value="Transposase"/>
</dbReference>
<dbReference type="NCBIfam" id="NF040570">
    <property type="entry name" value="guided_TnpB"/>
    <property type="match status" value="1"/>
</dbReference>
<dbReference type="NCBIfam" id="TIGR01766">
    <property type="entry name" value="IS200/IS605 family accessory protein TnpB-like domain"/>
    <property type="match status" value="1"/>
</dbReference>
<evidence type="ECO:0000313" key="7">
    <source>
        <dbReference type="Proteomes" id="UP000477285"/>
    </source>
</evidence>
<keyword evidence="3" id="KW-0238">DNA-binding</keyword>
<dbReference type="GO" id="GO:0003677">
    <property type="term" value="F:DNA binding"/>
    <property type="evidence" value="ECO:0007669"/>
    <property type="project" value="UniProtKB-KW"/>
</dbReference>
<protein>
    <submittedName>
        <fullName evidence="6">IS200/IS605 family element transposase accessory protein TnpB</fullName>
    </submittedName>
</protein>